<organism evidence="4 5">
    <name type="scientific">Acetobacterium wieringae</name>
    <dbReference type="NCBI Taxonomy" id="52694"/>
    <lineage>
        <taxon>Bacteria</taxon>
        <taxon>Bacillati</taxon>
        <taxon>Bacillota</taxon>
        <taxon>Clostridia</taxon>
        <taxon>Eubacteriales</taxon>
        <taxon>Eubacteriaceae</taxon>
        <taxon>Acetobacterium</taxon>
    </lineage>
</organism>
<evidence type="ECO:0000313" key="5">
    <source>
        <dbReference type="Proteomes" id="UP000176244"/>
    </source>
</evidence>
<reference evidence="4 5" key="1">
    <citation type="submission" date="2015-09" db="EMBL/GenBank/DDBJ databases">
        <title>Genome sequence of Acetobacterium wieringae DSM 1911.</title>
        <authorList>
            <person name="Poehlein A."/>
            <person name="Bengelsdorf F.R."/>
            <person name="Schiel-Bengelsdorf B."/>
            <person name="Duerre P."/>
            <person name="Daniel R."/>
        </authorList>
    </citation>
    <scope>NUCLEOTIDE SEQUENCE [LARGE SCALE GENOMIC DNA]</scope>
    <source>
        <strain evidence="4 5">DSM 1911</strain>
    </source>
</reference>
<dbReference type="NCBIfam" id="NF033551">
    <property type="entry name" value="transpos_IS1182"/>
    <property type="match status" value="1"/>
</dbReference>
<name>A0A1F2PGL9_9FIRM</name>
<feature type="domain" description="Transposase InsH N-terminal" evidence="2">
    <location>
        <begin position="18"/>
        <end position="111"/>
    </location>
</feature>
<evidence type="ECO:0000259" key="3">
    <source>
        <dbReference type="Pfam" id="PF13751"/>
    </source>
</evidence>
<evidence type="ECO:0000259" key="2">
    <source>
        <dbReference type="Pfam" id="PF05598"/>
    </source>
</evidence>
<dbReference type="InterPro" id="IPR025668">
    <property type="entry name" value="Tnp_DDE_dom"/>
</dbReference>
<dbReference type="InterPro" id="IPR047629">
    <property type="entry name" value="IS1182_transpos"/>
</dbReference>
<dbReference type="EMBL" id="LKEU01000033">
    <property type="protein sequence ID" value="OFV70124.1"/>
    <property type="molecule type" value="Genomic_DNA"/>
</dbReference>
<dbReference type="Proteomes" id="UP000176244">
    <property type="component" value="Unassembled WGS sequence"/>
</dbReference>
<evidence type="ECO:0000313" key="4">
    <source>
        <dbReference type="EMBL" id="OFV70124.1"/>
    </source>
</evidence>
<feature type="compositionally biased region" description="Basic and acidic residues" evidence="1">
    <location>
        <begin position="181"/>
        <end position="201"/>
    </location>
</feature>
<sequence>MLKREKLERDVVELVNTDLLVPSDHLLRKIDGAVDFTHIYDFVEDLYCADNGRPSADPVVLIKMALIQHLYGIRSLRQTVKDIEMNIAYRWFLGYTLNETIPHFATVSYNFRHRFKESVIEDIFTWILYEVERAGYLKPEVVFVDATHIKANANLKKPIKKAIPGAARTYEDQLLEEVNADREDHGKKPFDDTKPPEDRNVTESTTDPDCGVFNKGEHKKCFAYGAHTVCDQNNFVRDVVVTAGNHHDSQIFDALYKKVTGRYPQIQVITADAGYKTPWICKTNFDDGRIPSVLYKRPMTKPNYHKSYEDVYDEYNDWVICPENRTLYYATTNRHGYQEYKSIPFNCERCPTRHLCTENKSCEKTVTRHVWQDYLEMAEDIRHSPIGKATYSLRSQTIERVFADAKEKHAMRYTLYRSLNSVASWVRLKYAAMNLKKLALWKSKAWLLFWPVTQRTRFSV</sequence>
<protein>
    <submittedName>
        <fullName evidence="4">Transposase DDE domain protein</fullName>
    </submittedName>
</protein>
<accession>A0A1F2PGL9</accession>
<dbReference type="AlphaFoldDB" id="A0A1F2PGL9"/>
<dbReference type="PANTHER" id="PTHR33408">
    <property type="entry name" value="TRANSPOSASE"/>
    <property type="match status" value="1"/>
</dbReference>
<dbReference type="InterPro" id="IPR008490">
    <property type="entry name" value="Transposase_InsH_N"/>
</dbReference>
<dbReference type="Pfam" id="PF13751">
    <property type="entry name" value="DDE_Tnp_1_6"/>
    <property type="match status" value="1"/>
</dbReference>
<dbReference type="Pfam" id="PF05598">
    <property type="entry name" value="DUF772"/>
    <property type="match status" value="1"/>
</dbReference>
<feature type="region of interest" description="Disordered" evidence="1">
    <location>
        <begin position="181"/>
        <end position="205"/>
    </location>
</feature>
<comment type="caution">
    <text evidence="4">The sequence shown here is derived from an EMBL/GenBank/DDBJ whole genome shotgun (WGS) entry which is preliminary data.</text>
</comment>
<dbReference type="OrthoDB" id="9789070at2"/>
<feature type="domain" description="Transposase DDE" evidence="3">
    <location>
        <begin position="320"/>
        <end position="439"/>
    </location>
</feature>
<dbReference type="PANTHER" id="PTHR33408:SF2">
    <property type="entry name" value="TRANSPOSASE DDE DOMAIN-CONTAINING PROTEIN"/>
    <property type="match status" value="1"/>
</dbReference>
<gene>
    <name evidence="4" type="ORF">ACWI_23290</name>
</gene>
<evidence type="ECO:0000256" key="1">
    <source>
        <dbReference type="SAM" id="MobiDB-lite"/>
    </source>
</evidence>
<dbReference type="RefSeq" id="WP_070371612.1">
    <property type="nucleotide sequence ID" value="NZ_LKEU01000033.1"/>
</dbReference>
<proteinExistence type="predicted"/>
<dbReference type="STRING" id="52694.ACWI_23290"/>